<organism evidence="2 3">
    <name type="scientific">Kwoniella shivajii</name>
    <dbReference type="NCBI Taxonomy" id="564305"/>
    <lineage>
        <taxon>Eukaryota</taxon>
        <taxon>Fungi</taxon>
        <taxon>Dikarya</taxon>
        <taxon>Basidiomycota</taxon>
        <taxon>Agaricomycotina</taxon>
        <taxon>Tremellomycetes</taxon>
        <taxon>Tremellales</taxon>
        <taxon>Cryptococcaceae</taxon>
        <taxon>Kwoniella</taxon>
    </lineage>
</organism>
<keyword evidence="3" id="KW-1185">Reference proteome</keyword>
<proteinExistence type="predicted"/>
<dbReference type="CDD" id="cd02933">
    <property type="entry name" value="OYE_like_FMN"/>
    <property type="match status" value="1"/>
</dbReference>
<dbReference type="InterPro" id="IPR013785">
    <property type="entry name" value="Aldolase_TIM"/>
</dbReference>
<dbReference type="EMBL" id="CP141885">
    <property type="protein sequence ID" value="WRT67303.1"/>
    <property type="molecule type" value="Genomic_DNA"/>
</dbReference>
<dbReference type="PANTHER" id="PTHR22893:SF91">
    <property type="entry name" value="NADPH DEHYDROGENASE 2-RELATED"/>
    <property type="match status" value="1"/>
</dbReference>
<accession>A0ABZ1D0G6</accession>
<reference evidence="2 3" key="1">
    <citation type="submission" date="2024-01" db="EMBL/GenBank/DDBJ databases">
        <title>Comparative genomics of Cryptococcus and Kwoniella reveals pathogenesis evolution and contrasting modes of karyotype evolution via chromosome fusion or intercentromeric recombination.</title>
        <authorList>
            <person name="Coelho M.A."/>
            <person name="David-Palma M."/>
            <person name="Shea T."/>
            <person name="Bowers K."/>
            <person name="McGinley-Smith S."/>
            <person name="Mohammad A.W."/>
            <person name="Gnirke A."/>
            <person name="Yurkov A.M."/>
            <person name="Nowrousian M."/>
            <person name="Sun S."/>
            <person name="Cuomo C.A."/>
            <person name="Heitman J."/>
        </authorList>
    </citation>
    <scope>NUCLEOTIDE SEQUENCE [LARGE SCALE GENOMIC DNA]</scope>
    <source>
        <strain evidence="2">CBS 11374</strain>
    </source>
</reference>
<dbReference type="InterPro" id="IPR001155">
    <property type="entry name" value="OxRdtase_FMN_N"/>
</dbReference>
<protein>
    <recommendedName>
        <fullName evidence="1">NADH:flavin oxidoreductase/NADH oxidase N-terminal domain-containing protein</fullName>
    </recommendedName>
</protein>
<dbReference type="GeneID" id="87956402"/>
<evidence type="ECO:0000313" key="3">
    <source>
        <dbReference type="Proteomes" id="UP001329825"/>
    </source>
</evidence>
<feature type="domain" description="NADH:flavin oxidoreductase/NADH oxidase N-terminal" evidence="1">
    <location>
        <begin position="7"/>
        <end position="342"/>
    </location>
</feature>
<dbReference type="InterPro" id="IPR045247">
    <property type="entry name" value="Oye-like"/>
</dbReference>
<dbReference type="PANTHER" id="PTHR22893">
    <property type="entry name" value="NADH OXIDOREDUCTASE-RELATED"/>
    <property type="match status" value="1"/>
</dbReference>
<dbReference type="RefSeq" id="XP_062792043.1">
    <property type="nucleotide sequence ID" value="XM_062935992.1"/>
</dbReference>
<evidence type="ECO:0000313" key="2">
    <source>
        <dbReference type="EMBL" id="WRT67303.1"/>
    </source>
</evidence>
<evidence type="ECO:0000259" key="1">
    <source>
        <dbReference type="Pfam" id="PF00724"/>
    </source>
</evidence>
<gene>
    <name evidence="2" type="ORF">IL334_004271</name>
</gene>
<dbReference type="SUPFAM" id="SSF51395">
    <property type="entry name" value="FMN-linked oxidoreductases"/>
    <property type="match status" value="1"/>
</dbReference>
<name>A0ABZ1D0G6_9TREE</name>
<dbReference type="Pfam" id="PF00724">
    <property type="entry name" value="Oxidored_FMN"/>
    <property type="match status" value="1"/>
</dbReference>
<dbReference type="Gene3D" id="3.20.20.70">
    <property type="entry name" value="Aldolase class I"/>
    <property type="match status" value="1"/>
</dbReference>
<sequence length="373" mass="41099">MAIQNSKLFAPVKIGSVDLKHRVVMAPLTRFRAEKDTGVPSEYAAEYYSQRATDGGLLITEATFISEAARGYPSVPGIYKPEHVEGWKKINEAVHKKGGKIFAQLWHLGRVAKISPVIYAASDIADSTSDDPKPELHVMTEEDIDRTVGEYAHAAKTAIEAGFDGVEIHGANGYLLDQFLQPVSNQRTDSYGGPLENRFRFPLRVLNEVCAAIGADKVGIRMSPFGRFQGMRGDFKPLETFVPWTEAIVKAQPQLAYIHAIGNRTQGNDDISLDKQVSEDTLDPIRDATVKAGIKFLNAGGFGGKEGNPQKQADESGDLIVFGRHFISNPDLVYRLKNDLPLAHYDRDTFYSSGPHGYVDIPEYKEGKEDGSK</sequence>
<dbReference type="Proteomes" id="UP001329825">
    <property type="component" value="Chromosome 5"/>
</dbReference>